<dbReference type="Gene3D" id="3.30.70.270">
    <property type="match status" value="1"/>
</dbReference>
<organism evidence="2 4">
    <name type="scientific">Pyrodictium delaneyi</name>
    <dbReference type="NCBI Taxonomy" id="1273541"/>
    <lineage>
        <taxon>Archaea</taxon>
        <taxon>Thermoproteota</taxon>
        <taxon>Thermoprotei</taxon>
        <taxon>Desulfurococcales</taxon>
        <taxon>Pyrodictiaceae</taxon>
        <taxon>Pyrodictium</taxon>
    </lineage>
</organism>
<reference evidence="2 4" key="1">
    <citation type="submission" date="2017-05" db="EMBL/GenBank/DDBJ databases">
        <title>The draft genome of the hyperthermophilic archaeon 'Pyrodictium delaneyi strain Hulk', an iron and nitrate reducer, reveals the capacity for sulfate reduction.</title>
        <authorList>
            <person name="Demey L.M."/>
            <person name="Miller C."/>
            <person name="Manzella M."/>
            <person name="Reguera G."/>
            <person name="Kashefi K."/>
        </authorList>
    </citation>
    <scope>NUCLEOTIDE SEQUENCE [LARGE SCALE GENOMIC DNA]</scope>
    <source>
        <strain evidence="2 4">Hulk</strain>
    </source>
</reference>
<dbReference type="Gene3D" id="3.30.70.2220">
    <property type="entry name" value="CRISPR-Cas system, Cmr2 subunit, D1 domain, cysteine cluster"/>
    <property type="match status" value="1"/>
</dbReference>
<gene>
    <name evidence="3" type="ORF">Pdsh_06580</name>
    <name evidence="2" type="ORF">Pdsh_06795</name>
</gene>
<dbReference type="EMBL" id="NCQP01000005">
    <property type="protein sequence ID" value="OWJ54498.1"/>
    <property type="molecule type" value="Genomic_DNA"/>
</dbReference>
<accession>A0A211YN76</accession>
<dbReference type="InterPro" id="IPR043128">
    <property type="entry name" value="Rev_trsase/Diguanyl_cyclase"/>
</dbReference>
<comment type="caution">
    <text evidence="2">The sequence shown here is derived from an EMBL/GenBank/DDBJ whole genome shotgun (WGS) entry which is preliminary data.</text>
</comment>
<proteinExistence type="predicted"/>
<dbReference type="Pfam" id="PF12469">
    <property type="entry name" value="Cmr2_N"/>
    <property type="match status" value="1"/>
</dbReference>
<name>A0A211YN76_9CREN</name>
<dbReference type="Proteomes" id="UP000196694">
    <property type="component" value="Unassembled WGS sequence"/>
</dbReference>
<feature type="domain" description="CRISPR-associated protein Cmr2 N-terminal" evidence="1">
    <location>
        <begin position="256"/>
        <end position="394"/>
    </location>
</feature>
<evidence type="ECO:0000313" key="3">
    <source>
        <dbReference type="EMBL" id="OWJ54678.1"/>
    </source>
</evidence>
<dbReference type="AlphaFoldDB" id="A0A211YN76"/>
<dbReference type="InterPro" id="IPR038242">
    <property type="entry name" value="Cmr2_N"/>
</dbReference>
<evidence type="ECO:0000259" key="1">
    <source>
        <dbReference type="Pfam" id="PF12469"/>
    </source>
</evidence>
<dbReference type="InterPro" id="IPR024615">
    <property type="entry name" value="CRISPR-assoc_Cmr2_N"/>
</dbReference>
<evidence type="ECO:0000313" key="2">
    <source>
        <dbReference type="EMBL" id="OWJ54498.1"/>
    </source>
</evidence>
<keyword evidence="4" id="KW-1185">Reference proteome</keyword>
<sequence length="1243" mass="136962">MRGWLSMTRLEAVKLAILFHDPPWKPWTVLGRLPGLHERLYQVFRDSVNYALREAGCGSYEELKKSLRAHELQGALFLAVLAGELGRRRVGDATGVAFEALRLLCRRDSSVERADAFSSALDRLVVHAAENALGRKLGTNRLAYKNPFDPELVIVNSSAPSIDRLEEFVRVYASTVAKLVERACSAGGNYGCGLLLVHVATLLMEHLWYKVFPGQAPPADTRVPGHTVFDHVSAAMAMANWFSGARDGDVTPRGYLVVVDLASVQSWISEARRLRDMWAASWLASFLAWKSVEPLVERFGPDVLLQPPARLHPFYTAWLLSKLGFRRWSDLEKEARESRAVDVLHSVLEPWFQGWPIDPTVPSRVLIILPREAGTPQEVEKNIVSSYAAVWRGIIGELASYVEELVKVLKEGEVRKLLEQYEDGELRRELQGLRVLLRLAEARDIRELLEGLEPPLPLRITVVDVAEAYREYEEWLRECRVWDRARRRLGGGDDDYAVKVLEGLRGDRDLLFYAFLQLVYLPREEKEALIRASRRSGKGYLDYAQSMYNTYLGTIDKQEKVQPRLCTVCGRAVALINPPEPGSRAYEKLTRVIDEMRRSSGEAESATAARLLAEARGERLCPYCLVKRMLRTMLQGIQEAGKKGIAGQLVGLELEESHREKLVASSVDAYTSRLHVNRAKLAEALKKFIEGLSVDDLRKLYSLVTSGHLSYGVEKWLEEDKRKELIKIVRDKLQEDEEAANINTERLVGALESSVPSLLVDAGLRNSVANAYAAGDIGARLIKALDEAAGYGSAYYAVVAADGDFMGRGVLQGRLGVEPHRYMETLLEVADPEARRAIAEAFAALVDALDEVLRRPEAGGGEQGYRLGCPERRLTLVVTPSYHYTVSRALAASAVMDRAIVEVLGGFLVYAGGDDLVAILPPGTGDPRERGVPYPALAAAIAARRSYWGLKAYPNGFHVYVPGGNGDHREHHRPLGVVVPAIRGAGRSTVVYYAHAKTPMWLAFRTAHELLDAKDSIAYLEYGGSCLGGVARCKDALIVASEVSGVAVLPFTLGLEPGGGDAGLTGALVKAILFSIEECGAKSYELALSASVIRDLTGDTRLLAELAERDMRAALSLIEHYLMRNCCERSRCKKPGEEDEYAATRRLAAAAQNELDKVADILGSRISLPDRAREDLINAVASVAVATEKDSMVAAILENSGLAVELCECLVRAPLASMVFHAAGVTRTAARRPPRRKEGTTSS</sequence>
<dbReference type="EMBL" id="NCQP01000003">
    <property type="protein sequence ID" value="OWJ54678.1"/>
    <property type="molecule type" value="Genomic_DNA"/>
</dbReference>
<protein>
    <recommendedName>
        <fullName evidence="1">CRISPR-associated protein Cmr2 N-terminal domain-containing protein</fullName>
    </recommendedName>
</protein>
<evidence type="ECO:0000313" key="4">
    <source>
        <dbReference type="Proteomes" id="UP000196694"/>
    </source>
</evidence>